<dbReference type="NCBIfam" id="TIGR00797">
    <property type="entry name" value="matE"/>
    <property type="match status" value="1"/>
</dbReference>
<evidence type="ECO:0000256" key="4">
    <source>
        <dbReference type="ARBA" id="ARBA00022989"/>
    </source>
</evidence>
<comment type="similarity">
    <text evidence="2 6">Belongs to the multi antimicrobial extrusion (MATE) (TC 2.A.66.1) family.</text>
</comment>
<feature type="transmembrane region" description="Helical" evidence="6">
    <location>
        <begin position="669"/>
        <end position="686"/>
    </location>
</feature>
<dbReference type="EnsemblPlants" id="OBART03G08460.1">
    <property type="protein sequence ID" value="OBART03G08460.1"/>
    <property type="gene ID" value="OBART03G08460"/>
</dbReference>
<comment type="subcellular location">
    <subcellularLocation>
        <location evidence="1">Membrane</location>
        <topology evidence="1">Multi-pass membrane protein</topology>
    </subcellularLocation>
</comment>
<feature type="transmembrane region" description="Helical" evidence="6">
    <location>
        <begin position="446"/>
        <end position="475"/>
    </location>
</feature>
<evidence type="ECO:0000256" key="6">
    <source>
        <dbReference type="RuleBase" id="RU004914"/>
    </source>
</evidence>
<dbReference type="STRING" id="65489.A0A0D3FFH5"/>
<evidence type="ECO:0000256" key="2">
    <source>
        <dbReference type="ARBA" id="ARBA00010199"/>
    </source>
</evidence>
<reference evidence="7" key="2">
    <citation type="submission" date="2015-03" db="UniProtKB">
        <authorList>
            <consortium name="EnsemblPlants"/>
        </authorList>
    </citation>
    <scope>IDENTIFICATION</scope>
</reference>
<feature type="transmembrane region" description="Helical" evidence="6">
    <location>
        <begin position="496"/>
        <end position="518"/>
    </location>
</feature>
<name>A0A0D3FFH5_9ORYZ</name>
<dbReference type="Proteomes" id="UP000026960">
    <property type="component" value="Chromosome 3"/>
</dbReference>
<reference evidence="7" key="1">
    <citation type="journal article" date="2009" name="Rice">
        <title>De Novo Next Generation Sequencing of Plant Genomes.</title>
        <authorList>
            <person name="Rounsley S."/>
            <person name="Marri P.R."/>
            <person name="Yu Y."/>
            <person name="He R."/>
            <person name="Sisneros N."/>
            <person name="Goicoechea J.L."/>
            <person name="Lee S.J."/>
            <person name="Angelova A."/>
            <person name="Kudrna D."/>
            <person name="Luo M."/>
            <person name="Affourtit J."/>
            <person name="Desany B."/>
            <person name="Knight J."/>
            <person name="Niazi F."/>
            <person name="Egholm M."/>
            <person name="Wing R.A."/>
        </authorList>
    </citation>
    <scope>NUCLEOTIDE SEQUENCE [LARGE SCALE GENOMIC DNA]</scope>
    <source>
        <strain evidence="7">cv. IRGC 105608</strain>
    </source>
</reference>
<keyword evidence="8" id="KW-1185">Reference proteome</keyword>
<evidence type="ECO:0000256" key="5">
    <source>
        <dbReference type="ARBA" id="ARBA00023136"/>
    </source>
</evidence>
<organism evidence="7">
    <name type="scientific">Oryza barthii</name>
    <dbReference type="NCBI Taxonomy" id="65489"/>
    <lineage>
        <taxon>Eukaryota</taxon>
        <taxon>Viridiplantae</taxon>
        <taxon>Streptophyta</taxon>
        <taxon>Embryophyta</taxon>
        <taxon>Tracheophyta</taxon>
        <taxon>Spermatophyta</taxon>
        <taxon>Magnoliopsida</taxon>
        <taxon>Liliopsida</taxon>
        <taxon>Poales</taxon>
        <taxon>Poaceae</taxon>
        <taxon>BOP clade</taxon>
        <taxon>Oryzoideae</taxon>
        <taxon>Oryzeae</taxon>
        <taxon>Oryzinae</taxon>
        <taxon>Oryza</taxon>
    </lineage>
</organism>
<dbReference type="HOGENOM" id="CLU_012893_16_2_1"/>
<dbReference type="CDD" id="cd13136">
    <property type="entry name" value="MATE_DinF_like"/>
    <property type="match status" value="1"/>
</dbReference>
<dbReference type="InterPro" id="IPR002528">
    <property type="entry name" value="MATE_fam"/>
</dbReference>
<evidence type="ECO:0000313" key="7">
    <source>
        <dbReference type="EnsemblPlants" id="OBART03G08460.1"/>
    </source>
</evidence>
<dbReference type="GO" id="GO:0015297">
    <property type="term" value="F:antiporter activity"/>
    <property type="evidence" value="ECO:0007669"/>
    <property type="project" value="InterPro"/>
</dbReference>
<feature type="transmembrane region" description="Helical" evidence="6">
    <location>
        <begin position="351"/>
        <end position="375"/>
    </location>
</feature>
<dbReference type="AlphaFoldDB" id="A0A0D3FFH5"/>
<accession>A0A0D3FFH5</accession>
<dbReference type="Gramene" id="OBART03G08460.1">
    <property type="protein sequence ID" value="OBART03G08460.1"/>
    <property type="gene ID" value="OBART03G08460"/>
</dbReference>
<feature type="transmembrane region" description="Helical" evidence="6">
    <location>
        <begin position="644"/>
        <end position="663"/>
    </location>
</feature>
<proteinExistence type="inferred from homology"/>
<dbReference type="PANTHER" id="PTHR42893">
    <property type="entry name" value="PROTEIN DETOXIFICATION 44, CHLOROPLASTIC-RELATED"/>
    <property type="match status" value="1"/>
</dbReference>
<feature type="transmembrane region" description="Helical" evidence="6">
    <location>
        <begin position="538"/>
        <end position="562"/>
    </location>
</feature>
<protein>
    <recommendedName>
        <fullName evidence="6">Protein DETOXIFICATION</fullName>
    </recommendedName>
    <alternativeName>
        <fullName evidence="6">Multidrug and toxic compound extrusion protein</fullName>
    </alternativeName>
</protein>
<dbReference type="GO" id="GO:0016020">
    <property type="term" value="C:membrane"/>
    <property type="evidence" value="ECO:0007669"/>
    <property type="project" value="UniProtKB-SubCell"/>
</dbReference>
<evidence type="ECO:0000256" key="1">
    <source>
        <dbReference type="ARBA" id="ARBA00004141"/>
    </source>
</evidence>
<keyword evidence="3 6" id="KW-0812">Transmembrane</keyword>
<dbReference type="eggNOG" id="KOG1347">
    <property type="taxonomic scope" value="Eukaryota"/>
</dbReference>
<evidence type="ECO:0000256" key="3">
    <source>
        <dbReference type="ARBA" id="ARBA00022692"/>
    </source>
</evidence>
<dbReference type="Pfam" id="PF01554">
    <property type="entry name" value="MatE"/>
    <property type="match status" value="2"/>
</dbReference>
<feature type="transmembrane region" description="Helical" evidence="6">
    <location>
        <begin position="574"/>
        <end position="595"/>
    </location>
</feature>
<dbReference type="PANTHER" id="PTHR42893:SF4">
    <property type="entry name" value="PROTEIN DETOXIFICATION 42"/>
    <property type="match status" value="1"/>
</dbReference>
<keyword evidence="4 6" id="KW-1133">Transmembrane helix</keyword>
<sequence length="703" mass="74456">MDGYSTGSGPLSRQRARRARFYGLFIREIGKPREAAAAEAAAYSSIGAGVFERRKKEKIKKTHKMRHVTAGGLWHTSRRRRRLLIVLCRVAPVAAADVVISGASASLPLREAGISTGASGSLLGCEHREHVQFRLRQEQNTYVSPPGTGMAGLKKMEEVTAAAAAVAASSTAEKRAAAVVVPDAALTMNGAAGAEEKTAAAAAAPEDLPAPAALSGWPRRVGLYLFVMNIRSVFKLDELGSEVLRIAVPASLALAADPLASLVDTAFIGRLGSVEIAAVGVSIAIFNQVSKVCIYPLVSVTTSFVAEEDAIISKCIEENSSQDLEKASPVDSETNNLPCTNPSDQGCKRKYIPSVTSALIVGSFLGLLQAVFLVFSAKFVLNIMGVKNDSPMLRPAVRYLTIRSLGAPAVLLSLAMQGVFRGFKDTKTPLYATVVGDAANIILDPILMFVCHMGVTGAAVAHVISQYLITMILLCRLIRQVDVIPPSLKSLKFGRFLGCGFLLLARVVAVTFCVTLASSLAARHGPTIMAAFQICCQLWLATSLLADGLAVAGQAVLASAFAKNDKGKVVVATSRVLQLSIVLGMGLTVVLGVGMKFGAGIFTKDIDVIDVIHKGIPFVAGTQTINSLAFVFDGINFGASDYTYSAYSMVGVAAISIPCLVYLSAHNGFIGIWIALTIYMSLRTIASTWRMGAARGPWVFLRK</sequence>
<keyword evidence="5 6" id="KW-0472">Membrane</keyword>
<dbReference type="GO" id="GO:0042910">
    <property type="term" value="F:xenobiotic transmembrane transporter activity"/>
    <property type="evidence" value="ECO:0007669"/>
    <property type="project" value="InterPro"/>
</dbReference>
<feature type="transmembrane region" description="Helical" evidence="6">
    <location>
        <begin position="396"/>
        <end position="420"/>
    </location>
</feature>
<evidence type="ECO:0000313" key="8">
    <source>
        <dbReference type="Proteomes" id="UP000026960"/>
    </source>
</evidence>
<dbReference type="PaxDb" id="65489-OBART03G08460.1"/>
<comment type="caution">
    <text evidence="6">Lacks conserved residue(s) required for the propagation of feature annotation.</text>
</comment>
<dbReference type="InterPro" id="IPR044644">
    <property type="entry name" value="DinF-like"/>
</dbReference>